<keyword evidence="3" id="KW-1185">Reference proteome</keyword>
<dbReference type="Proteomes" id="UP000050792">
    <property type="component" value="Unassembled WGS sequence"/>
</dbReference>
<keyword evidence="2" id="KW-0732">Signal</keyword>
<evidence type="ECO:0000256" key="1">
    <source>
        <dbReference type="SAM" id="MobiDB-lite"/>
    </source>
</evidence>
<organism evidence="3 4">
    <name type="scientific">Schistosoma rodhaini</name>
    <dbReference type="NCBI Taxonomy" id="6188"/>
    <lineage>
        <taxon>Eukaryota</taxon>
        <taxon>Metazoa</taxon>
        <taxon>Spiralia</taxon>
        <taxon>Lophotrochozoa</taxon>
        <taxon>Platyhelminthes</taxon>
        <taxon>Trematoda</taxon>
        <taxon>Digenea</taxon>
        <taxon>Strigeidida</taxon>
        <taxon>Schistosomatoidea</taxon>
        <taxon>Schistosomatidae</taxon>
        <taxon>Schistosoma</taxon>
    </lineage>
</organism>
<evidence type="ECO:0000313" key="4">
    <source>
        <dbReference type="WBParaSite" id="SRDH1_85620.6"/>
    </source>
</evidence>
<reference evidence="4" key="2">
    <citation type="submission" date="2023-11" db="UniProtKB">
        <authorList>
            <consortium name="WormBaseParasite"/>
        </authorList>
    </citation>
    <scope>IDENTIFICATION</scope>
</reference>
<proteinExistence type="predicted"/>
<evidence type="ECO:0000313" key="3">
    <source>
        <dbReference type="Proteomes" id="UP000050792"/>
    </source>
</evidence>
<feature type="region of interest" description="Disordered" evidence="1">
    <location>
        <begin position="215"/>
        <end position="238"/>
    </location>
</feature>
<sequence>MSILFQTTTLIVYMVSLSTQIDIGHAWNSHRWNLEKDAQQQYQDDIHRIDEDNDDHDDVYNDDNEFLYLFNSNKQPSDSINFNRKEFLYPKISLPMYIDEGIDKLQESTSSTPPTDENIDYLNPFWPNLIYYRNPLKKRDRTTDRLNDNAQLTDNSMIVKKMPETVKWSTPIQPGNSKDLRKLRNLDTFNTEEYKHRDGAGPDDTHQEHSRSWINESEFNNSTVNEQSDRQGLYNLFE</sequence>
<accession>A0AA85GA72</accession>
<dbReference type="AlphaFoldDB" id="A0AA85GA72"/>
<dbReference type="WBParaSite" id="SRDH1_85620.6">
    <property type="protein sequence ID" value="SRDH1_85620.6"/>
    <property type="gene ID" value="SRDH1_85620"/>
</dbReference>
<reference evidence="3" key="1">
    <citation type="submission" date="2022-06" db="EMBL/GenBank/DDBJ databases">
        <authorList>
            <person name="Berger JAMES D."/>
            <person name="Berger JAMES D."/>
        </authorList>
    </citation>
    <scope>NUCLEOTIDE SEQUENCE [LARGE SCALE GENOMIC DNA]</scope>
</reference>
<feature type="signal peptide" evidence="2">
    <location>
        <begin position="1"/>
        <end position="26"/>
    </location>
</feature>
<name>A0AA85GA72_9TREM</name>
<evidence type="ECO:0000256" key="2">
    <source>
        <dbReference type="SAM" id="SignalP"/>
    </source>
</evidence>
<feature type="chain" id="PRO_5041686788" evidence="2">
    <location>
        <begin position="27"/>
        <end position="238"/>
    </location>
</feature>
<feature type="compositionally biased region" description="Polar residues" evidence="1">
    <location>
        <begin position="215"/>
        <end position="226"/>
    </location>
</feature>
<protein>
    <submittedName>
        <fullName evidence="4">Uncharacterized protein</fullName>
    </submittedName>
</protein>